<keyword evidence="2" id="KW-0812">Transmembrane</keyword>
<keyword evidence="4" id="KW-1185">Reference proteome</keyword>
<evidence type="ECO:0000313" key="3">
    <source>
        <dbReference type="EMBL" id="KAK7529497.1"/>
    </source>
</evidence>
<evidence type="ECO:0000256" key="2">
    <source>
        <dbReference type="SAM" id="Phobius"/>
    </source>
</evidence>
<dbReference type="RefSeq" id="XP_066649947.1">
    <property type="nucleotide sequence ID" value="XM_066801959.1"/>
</dbReference>
<dbReference type="Proteomes" id="UP001360953">
    <property type="component" value="Unassembled WGS sequence"/>
</dbReference>
<comment type="caution">
    <text evidence="3">The sequence shown here is derived from an EMBL/GenBank/DDBJ whole genome shotgun (WGS) entry which is preliminary data.</text>
</comment>
<dbReference type="EMBL" id="JBBPEH010000016">
    <property type="protein sequence ID" value="KAK7529497.1"/>
    <property type="molecule type" value="Genomic_DNA"/>
</dbReference>
<keyword evidence="2" id="KW-1133">Transmembrane helix</keyword>
<sequence length="127" mass="14370">MATLYFLWALGLPVAVRAVILVLALAVVVVGLLTKKYGDLERERAEQEQEQEEEEEEEEDEQRDNDGSADQRDPQANESIDPRLDPRTISADMRRRAEELVSPALSLSSQCIHLFLPYLLHSARPPT</sequence>
<feature type="transmembrane region" description="Helical" evidence="2">
    <location>
        <begin position="6"/>
        <end position="34"/>
    </location>
</feature>
<name>A0ABR1L2M7_9PEZI</name>
<protein>
    <submittedName>
        <fullName evidence="3">Uncharacterized protein</fullName>
    </submittedName>
</protein>
<dbReference type="GeneID" id="92034865"/>
<feature type="region of interest" description="Disordered" evidence="1">
    <location>
        <begin position="40"/>
        <end position="91"/>
    </location>
</feature>
<keyword evidence="2" id="KW-0472">Membrane</keyword>
<proteinExistence type="predicted"/>
<accession>A0ABR1L2M7</accession>
<evidence type="ECO:0000256" key="1">
    <source>
        <dbReference type="SAM" id="MobiDB-lite"/>
    </source>
</evidence>
<evidence type="ECO:0000313" key="4">
    <source>
        <dbReference type="Proteomes" id="UP001360953"/>
    </source>
</evidence>
<feature type="compositionally biased region" description="Acidic residues" evidence="1">
    <location>
        <begin position="48"/>
        <end position="63"/>
    </location>
</feature>
<organism evidence="3 4">
    <name type="scientific">Phyllosticta citribraziliensis</name>
    <dbReference type="NCBI Taxonomy" id="989973"/>
    <lineage>
        <taxon>Eukaryota</taxon>
        <taxon>Fungi</taxon>
        <taxon>Dikarya</taxon>
        <taxon>Ascomycota</taxon>
        <taxon>Pezizomycotina</taxon>
        <taxon>Dothideomycetes</taxon>
        <taxon>Dothideomycetes incertae sedis</taxon>
        <taxon>Botryosphaeriales</taxon>
        <taxon>Phyllostictaceae</taxon>
        <taxon>Phyllosticta</taxon>
    </lineage>
</organism>
<feature type="compositionally biased region" description="Basic and acidic residues" evidence="1">
    <location>
        <begin position="64"/>
        <end position="91"/>
    </location>
</feature>
<gene>
    <name evidence="3" type="ORF">J3D65DRAFT_642170</name>
</gene>
<reference evidence="3 4" key="1">
    <citation type="submission" date="2024-04" db="EMBL/GenBank/DDBJ databases">
        <title>Phyllosticta paracitricarpa is synonymous to the EU quarantine fungus P. citricarpa based on phylogenomic analyses.</title>
        <authorList>
            <consortium name="Lawrence Berkeley National Laboratory"/>
            <person name="Van ingen-buijs V.A."/>
            <person name="Van westerhoven A.C."/>
            <person name="Haridas S."/>
            <person name="Skiadas P."/>
            <person name="Martin F."/>
            <person name="Groenewald J.Z."/>
            <person name="Crous P.W."/>
            <person name="Seidl M.F."/>
        </authorList>
    </citation>
    <scope>NUCLEOTIDE SEQUENCE [LARGE SCALE GENOMIC DNA]</scope>
    <source>
        <strain evidence="3 4">CPC 17464</strain>
    </source>
</reference>